<evidence type="ECO:0000313" key="6">
    <source>
        <dbReference type="Proteomes" id="UP000242310"/>
    </source>
</evidence>
<dbReference type="GO" id="GO:0003677">
    <property type="term" value="F:DNA binding"/>
    <property type="evidence" value="ECO:0007669"/>
    <property type="project" value="UniProtKB-UniRule"/>
</dbReference>
<keyword evidence="6" id="KW-1185">Reference proteome</keyword>
<organism evidence="5 6">
    <name type="scientific">Salsuginibacillus halophilus</name>
    <dbReference type="NCBI Taxonomy" id="517424"/>
    <lineage>
        <taxon>Bacteria</taxon>
        <taxon>Bacillati</taxon>
        <taxon>Bacillota</taxon>
        <taxon>Bacilli</taxon>
        <taxon>Bacillales</taxon>
        <taxon>Bacillaceae</taxon>
        <taxon>Salsuginibacillus</taxon>
    </lineage>
</organism>
<dbReference type="InterPro" id="IPR001647">
    <property type="entry name" value="HTH_TetR"/>
</dbReference>
<dbReference type="EMBL" id="PYAV01000003">
    <property type="protein sequence ID" value="PSL50589.1"/>
    <property type="molecule type" value="Genomic_DNA"/>
</dbReference>
<evidence type="ECO:0000259" key="4">
    <source>
        <dbReference type="PROSITE" id="PS50977"/>
    </source>
</evidence>
<dbReference type="OrthoDB" id="9814200at2"/>
<dbReference type="RefSeq" id="WP_106587906.1">
    <property type="nucleotide sequence ID" value="NZ_PYAV01000003.1"/>
</dbReference>
<keyword evidence="1" id="KW-0678">Repressor</keyword>
<evidence type="ECO:0000256" key="3">
    <source>
        <dbReference type="PROSITE-ProRule" id="PRU00335"/>
    </source>
</evidence>
<dbReference type="PROSITE" id="PS01081">
    <property type="entry name" value="HTH_TETR_1"/>
    <property type="match status" value="1"/>
</dbReference>
<dbReference type="Pfam" id="PF00440">
    <property type="entry name" value="TetR_N"/>
    <property type="match status" value="1"/>
</dbReference>
<reference evidence="5 6" key="1">
    <citation type="submission" date="2018-03" db="EMBL/GenBank/DDBJ databases">
        <title>Genomic Encyclopedia of Type Strains, Phase III (KMG-III): the genomes of soil and plant-associated and newly described type strains.</title>
        <authorList>
            <person name="Whitman W."/>
        </authorList>
    </citation>
    <scope>NUCLEOTIDE SEQUENCE [LARGE SCALE GENOMIC DNA]</scope>
    <source>
        <strain evidence="5 6">CGMCC 1.07653</strain>
    </source>
</reference>
<evidence type="ECO:0000256" key="1">
    <source>
        <dbReference type="ARBA" id="ARBA00022491"/>
    </source>
</evidence>
<dbReference type="InterPro" id="IPR050624">
    <property type="entry name" value="HTH-type_Tx_Regulator"/>
</dbReference>
<dbReference type="SUPFAM" id="SSF46689">
    <property type="entry name" value="Homeodomain-like"/>
    <property type="match status" value="1"/>
</dbReference>
<dbReference type="Proteomes" id="UP000242310">
    <property type="component" value="Unassembled WGS sequence"/>
</dbReference>
<accession>A0A2P8HWJ4</accession>
<evidence type="ECO:0000313" key="5">
    <source>
        <dbReference type="EMBL" id="PSL50589.1"/>
    </source>
</evidence>
<sequence length="202" mass="23390">MPQLTNRQMKAQQTKQRILVTALSLFSQKGYDNVTVDEIVSTSGASKGAFYGHFNSKYEIFLEKFKEIDNFYIHIEEELKNISTAEEKIVQLALRQMDYLKEELGDELMRTLYINALTPDAHNFLADRNRSLYVIIEQILKEGQTSGELDPAFNSNEITLIISRCMRGTLFDSFIFTEKIDLDKEIEQMLRLIFSGLKMSHQ</sequence>
<comment type="caution">
    <text evidence="5">The sequence shown here is derived from an EMBL/GenBank/DDBJ whole genome shotgun (WGS) entry which is preliminary data.</text>
</comment>
<dbReference type="Gene3D" id="1.10.10.60">
    <property type="entry name" value="Homeodomain-like"/>
    <property type="match status" value="1"/>
</dbReference>
<protein>
    <submittedName>
        <fullName evidence="5">TetR family transcriptional regulator</fullName>
    </submittedName>
</protein>
<feature type="DNA-binding region" description="H-T-H motif" evidence="3">
    <location>
        <begin position="35"/>
        <end position="54"/>
    </location>
</feature>
<dbReference type="InterPro" id="IPR009057">
    <property type="entry name" value="Homeodomain-like_sf"/>
</dbReference>
<dbReference type="InterPro" id="IPR023772">
    <property type="entry name" value="DNA-bd_HTH_TetR-type_CS"/>
</dbReference>
<dbReference type="PANTHER" id="PTHR43479">
    <property type="entry name" value="ACREF/ENVCD OPERON REPRESSOR-RELATED"/>
    <property type="match status" value="1"/>
</dbReference>
<keyword evidence="2 3" id="KW-0238">DNA-binding</keyword>
<dbReference type="AlphaFoldDB" id="A0A2P8HWJ4"/>
<dbReference type="Gene3D" id="1.10.357.10">
    <property type="entry name" value="Tetracycline Repressor, domain 2"/>
    <property type="match status" value="1"/>
</dbReference>
<dbReference type="PRINTS" id="PR00455">
    <property type="entry name" value="HTHTETR"/>
</dbReference>
<name>A0A2P8HWJ4_9BACI</name>
<gene>
    <name evidence="5" type="ORF">B0H94_103202</name>
</gene>
<dbReference type="PANTHER" id="PTHR43479:SF11">
    <property type="entry name" value="ACREF_ENVCD OPERON REPRESSOR-RELATED"/>
    <property type="match status" value="1"/>
</dbReference>
<dbReference type="SUPFAM" id="SSF48498">
    <property type="entry name" value="Tetracyclin repressor-like, C-terminal domain"/>
    <property type="match status" value="1"/>
</dbReference>
<dbReference type="PROSITE" id="PS50977">
    <property type="entry name" value="HTH_TETR_2"/>
    <property type="match status" value="1"/>
</dbReference>
<feature type="domain" description="HTH tetR-type" evidence="4">
    <location>
        <begin position="12"/>
        <end position="72"/>
    </location>
</feature>
<proteinExistence type="predicted"/>
<dbReference type="InterPro" id="IPR036271">
    <property type="entry name" value="Tet_transcr_reg_TetR-rel_C_sf"/>
</dbReference>
<evidence type="ECO:0000256" key="2">
    <source>
        <dbReference type="ARBA" id="ARBA00023125"/>
    </source>
</evidence>